<evidence type="ECO:0000259" key="4">
    <source>
        <dbReference type="Pfam" id="PF01872"/>
    </source>
</evidence>
<reference evidence="5 6" key="1">
    <citation type="journal article" date="2014" name="Int. J. Syst. Evol. Microbiol.">
        <title>Streptomyces hoynatensis sp. nov., isolated from deep marine sediment.</title>
        <authorList>
            <person name="Veyisoglu A."/>
            <person name="Sahin N."/>
        </authorList>
    </citation>
    <scope>NUCLEOTIDE SEQUENCE [LARGE SCALE GENOMIC DNA]</scope>
    <source>
        <strain evidence="5 6">KCTC 29097</strain>
    </source>
</reference>
<dbReference type="GO" id="GO:0008703">
    <property type="term" value="F:5-amino-6-(5-phosphoribosylamino)uracil reductase activity"/>
    <property type="evidence" value="ECO:0007669"/>
    <property type="project" value="InterPro"/>
</dbReference>
<proteinExistence type="predicted"/>
<feature type="domain" description="Bacterial bifunctional deaminase-reductase C-terminal" evidence="4">
    <location>
        <begin position="40"/>
        <end position="243"/>
    </location>
</feature>
<evidence type="ECO:0000256" key="1">
    <source>
        <dbReference type="ARBA" id="ARBA00005104"/>
    </source>
</evidence>
<comment type="pathway">
    <text evidence="1">Cofactor biosynthesis; riboflavin biosynthesis.</text>
</comment>
<keyword evidence="3" id="KW-0560">Oxidoreductase</keyword>
<dbReference type="EMBL" id="RBAL01000018">
    <property type="protein sequence ID" value="RKN38339.1"/>
    <property type="molecule type" value="Genomic_DNA"/>
</dbReference>
<dbReference type="InterPro" id="IPR050765">
    <property type="entry name" value="Riboflavin_Biosynth_HTPR"/>
</dbReference>
<dbReference type="AlphaFoldDB" id="A0A3A9YR65"/>
<dbReference type="PANTHER" id="PTHR38011:SF7">
    <property type="entry name" value="2,5-DIAMINO-6-RIBOSYLAMINO-4(3H)-PYRIMIDINONE 5'-PHOSPHATE REDUCTASE"/>
    <property type="match status" value="1"/>
</dbReference>
<dbReference type="RefSeq" id="WP_120683498.1">
    <property type="nucleotide sequence ID" value="NZ_RBAL01000018.1"/>
</dbReference>
<keyword evidence="6" id="KW-1185">Reference proteome</keyword>
<dbReference type="SUPFAM" id="SSF53597">
    <property type="entry name" value="Dihydrofolate reductase-like"/>
    <property type="match status" value="1"/>
</dbReference>
<name>A0A3A9YR65_9ACTN</name>
<dbReference type="GO" id="GO:0009231">
    <property type="term" value="P:riboflavin biosynthetic process"/>
    <property type="evidence" value="ECO:0007669"/>
    <property type="project" value="InterPro"/>
</dbReference>
<evidence type="ECO:0000313" key="5">
    <source>
        <dbReference type="EMBL" id="RKN38339.1"/>
    </source>
</evidence>
<gene>
    <name evidence="5" type="ORF">D7294_24815</name>
</gene>
<protein>
    <submittedName>
        <fullName evidence="5">Pyrimidine reductase family protein</fullName>
    </submittedName>
</protein>
<dbReference type="OrthoDB" id="5243299at2"/>
<accession>A0A3A9YR65</accession>
<evidence type="ECO:0000256" key="3">
    <source>
        <dbReference type="ARBA" id="ARBA00023002"/>
    </source>
</evidence>
<sequence>MRRLFPAAPGPAALVDREWDLSEIADAYAYPEERLPGAGWLRANMVSSADGAAHHGGRSRPLSSAADKRVFGVLRQLADVVIVGAETVREERYRPARARSEFAERRAAAGQAPVPAIAVLSASLHLDFSLPLFAEPLVPTLLLTGARAPHAGLALAREAGVEVITAGEGSGAEPARVKAELARRGYPRMLTEGGPRLLGQLVTAGVVDELCLSWAPRYTAGTAPRIVSGPELDAPRELELTDVLEDSGFLFTRYRRR</sequence>
<dbReference type="Gene3D" id="3.40.430.10">
    <property type="entry name" value="Dihydrofolate Reductase, subunit A"/>
    <property type="match status" value="1"/>
</dbReference>
<dbReference type="PANTHER" id="PTHR38011">
    <property type="entry name" value="DIHYDROFOLATE REDUCTASE FAMILY PROTEIN (AFU_ORTHOLOGUE AFUA_8G06820)"/>
    <property type="match status" value="1"/>
</dbReference>
<evidence type="ECO:0000313" key="6">
    <source>
        <dbReference type="Proteomes" id="UP000272474"/>
    </source>
</evidence>
<dbReference type="Pfam" id="PF01872">
    <property type="entry name" value="RibD_C"/>
    <property type="match status" value="1"/>
</dbReference>
<comment type="caution">
    <text evidence="5">The sequence shown here is derived from an EMBL/GenBank/DDBJ whole genome shotgun (WGS) entry which is preliminary data.</text>
</comment>
<dbReference type="Proteomes" id="UP000272474">
    <property type="component" value="Unassembled WGS sequence"/>
</dbReference>
<dbReference type="InterPro" id="IPR024072">
    <property type="entry name" value="DHFR-like_dom_sf"/>
</dbReference>
<organism evidence="5 6">
    <name type="scientific">Streptomyces hoynatensis</name>
    <dbReference type="NCBI Taxonomy" id="1141874"/>
    <lineage>
        <taxon>Bacteria</taxon>
        <taxon>Bacillati</taxon>
        <taxon>Actinomycetota</taxon>
        <taxon>Actinomycetes</taxon>
        <taxon>Kitasatosporales</taxon>
        <taxon>Streptomycetaceae</taxon>
        <taxon>Streptomyces</taxon>
    </lineage>
</organism>
<evidence type="ECO:0000256" key="2">
    <source>
        <dbReference type="ARBA" id="ARBA00022857"/>
    </source>
</evidence>
<keyword evidence="2" id="KW-0521">NADP</keyword>
<dbReference type="InterPro" id="IPR002734">
    <property type="entry name" value="RibDG_C"/>
</dbReference>